<dbReference type="RefSeq" id="WP_346760114.1">
    <property type="nucleotide sequence ID" value="NZ_JAUJEB010000005.1"/>
</dbReference>
<evidence type="ECO:0000313" key="3">
    <source>
        <dbReference type="Proteomes" id="UP001172083"/>
    </source>
</evidence>
<evidence type="ECO:0000313" key="2">
    <source>
        <dbReference type="EMBL" id="MDN5214775.1"/>
    </source>
</evidence>
<dbReference type="Pfam" id="PF13455">
    <property type="entry name" value="MUG113"/>
    <property type="match status" value="1"/>
</dbReference>
<evidence type="ECO:0000259" key="1">
    <source>
        <dbReference type="SMART" id="SM00974"/>
    </source>
</evidence>
<keyword evidence="3" id="KW-1185">Reference proteome</keyword>
<dbReference type="InterPro" id="IPR035901">
    <property type="entry name" value="GIY-YIG_endonuc_sf"/>
</dbReference>
<name>A0ABT8LDE7_9BACT</name>
<protein>
    <submittedName>
        <fullName evidence="2">GIY-YIG nuclease family protein</fullName>
    </submittedName>
</protein>
<gene>
    <name evidence="2" type="ORF">QQ020_22035</name>
</gene>
<comment type="caution">
    <text evidence="2">The sequence shown here is derived from an EMBL/GenBank/DDBJ whole genome shotgun (WGS) entry which is preliminary data.</text>
</comment>
<feature type="domain" description="Bacteriophage T5 Orf172 DNA-binding" evidence="1">
    <location>
        <begin position="11"/>
        <end position="86"/>
    </location>
</feature>
<dbReference type="InterPro" id="IPR018306">
    <property type="entry name" value="Phage_T5_Orf172_DNA-bd"/>
</dbReference>
<dbReference type="Proteomes" id="UP001172083">
    <property type="component" value="Unassembled WGS sequence"/>
</dbReference>
<organism evidence="2 3">
    <name type="scientific">Agaribacillus aureus</name>
    <dbReference type="NCBI Taxonomy" id="3051825"/>
    <lineage>
        <taxon>Bacteria</taxon>
        <taxon>Pseudomonadati</taxon>
        <taxon>Bacteroidota</taxon>
        <taxon>Cytophagia</taxon>
        <taxon>Cytophagales</taxon>
        <taxon>Splendidivirgaceae</taxon>
        <taxon>Agaribacillus</taxon>
    </lineage>
</organism>
<reference evidence="2" key="1">
    <citation type="submission" date="2023-06" db="EMBL/GenBank/DDBJ databases">
        <title>Genomic of Agaribacillus aureum.</title>
        <authorList>
            <person name="Wang G."/>
        </authorList>
    </citation>
    <scope>NUCLEOTIDE SEQUENCE</scope>
    <source>
        <strain evidence="2">BMA12</strain>
    </source>
</reference>
<dbReference type="EMBL" id="JAUJEB010000005">
    <property type="protein sequence ID" value="MDN5214775.1"/>
    <property type="molecule type" value="Genomic_DNA"/>
</dbReference>
<sequence length="215" mass="25474">MQEGKCVYIIKTSKRLYKIGKTKDLQQRMTSYHTHLPTDFRVIRQYMASNMDELEEALHIVFQHRRVRGEWFELLPDDLIVCDNIGRNYALNNLQKQKKPYRKIEFSDNPLLQVMEANAKYLSDYTRIVQDIKIGLSTDEIVELHKGQISKTTVQTVRKILEYQTPNAEFLSQWVFVVNDMQAGLSINQIIEKHQEKVNRSTIQTIRRILRNQLY</sequence>
<dbReference type="SMART" id="SM00974">
    <property type="entry name" value="T5orf172"/>
    <property type="match status" value="1"/>
</dbReference>
<dbReference type="SUPFAM" id="SSF82771">
    <property type="entry name" value="GIY-YIG endonuclease"/>
    <property type="match status" value="1"/>
</dbReference>
<accession>A0ABT8LDE7</accession>
<proteinExistence type="predicted"/>